<name>A0A9K3E7J8_HELAN</name>
<evidence type="ECO:0000313" key="2">
    <source>
        <dbReference type="Proteomes" id="UP000215914"/>
    </source>
</evidence>
<gene>
    <name evidence="1" type="ORF">HanXRQr2_Chr14g0623051</name>
</gene>
<protein>
    <submittedName>
        <fullName evidence="1">Uncharacterized protein</fullName>
    </submittedName>
</protein>
<comment type="caution">
    <text evidence="1">The sequence shown here is derived from an EMBL/GenBank/DDBJ whole genome shotgun (WGS) entry which is preliminary data.</text>
</comment>
<sequence length="105" mass="12209">MAIEDYNRWATRFDEWLQAFAYPSWKSLKNGYSSGGLSGQSLADNDEIERYVAEQKCIALIHQSVRDDIILLIEYDNLKDLREKLRVKCVGSAEIVKNKKKLLRK</sequence>
<dbReference type="EMBL" id="MNCJ02000329">
    <property type="protein sequence ID" value="KAF5767331.1"/>
    <property type="molecule type" value="Genomic_DNA"/>
</dbReference>
<keyword evidence="2" id="KW-1185">Reference proteome</keyword>
<dbReference type="Gramene" id="mRNA:HanXRQr2_Chr14g0623051">
    <property type="protein sequence ID" value="CDS:HanXRQr2_Chr14g0623051.1"/>
    <property type="gene ID" value="HanXRQr2_Chr14g0623051"/>
</dbReference>
<proteinExistence type="predicted"/>
<reference evidence="1" key="1">
    <citation type="journal article" date="2017" name="Nature">
        <title>The sunflower genome provides insights into oil metabolism, flowering and Asterid evolution.</title>
        <authorList>
            <person name="Badouin H."/>
            <person name="Gouzy J."/>
            <person name="Grassa C.J."/>
            <person name="Murat F."/>
            <person name="Staton S.E."/>
            <person name="Cottret L."/>
            <person name="Lelandais-Briere C."/>
            <person name="Owens G.L."/>
            <person name="Carrere S."/>
            <person name="Mayjonade B."/>
            <person name="Legrand L."/>
            <person name="Gill N."/>
            <person name="Kane N.C."/>
            <person name="Bowers J.E."/>
            <person name="Hubner S."/>
            <person name="Bellec A."/>
            <person name="Berard A."/>
            <person name="Berges H."/>
            <person name="Blanchet N."/>
            <person name="Boniface M.C."/>
            <person name="Brunel D."/>
            <person name="Catrice O."/>
            <person name="Chaidir N."/>
            <person name="Claudel C."/>
            <person name="Donnadieu C."/>
            <person name="Faraut T."/>
            <person name="Fievet G."/>
            <person name="Helmstetter N."/>
            <person name="King M."/>
            <person name="Knapp S.J."/>
            <person name="Lai Z."/>
            <person name="Le Paslier M.C."/>
            <person name="Lippi Y."/>
            <person name="Lorenzon L."/>
            <person name="Mandel J.R."/>
            <person name="Marage G."/>
            <person name="Marchand G."/>
            <person name="Marquand E."/>
            <person name="Bret-Mestries E."/>
            <person name="Morien E."/>
            <person name="Nambeesan S."/>
            <person name="Nguyen T."/>
            <person name="Pegot-Espagnet P."/>
            <person name="Pouilly N."/>
            <person name="Raftis F."/>
            <person name="Sallet E."/>
            <person name="Schiex T."/>
            <person name="Thomas J."/>
            <person name="Vandecasteele C."/>
            <person name="Vares D."/>
            <person name="Vear F."/>
            <person name="Vautrin S."/>
            <person name="Crespi M."/>
            <person name="Mangin B."/>
            <person name="Burke J.M."/>
            <person name="Salse J."/>
            <person name="Munos S."/>
            <person name="Vincourt P."/>
            <person name="Rieseberg L.H."/>
            <person name="Langlade N.B."/>
        </authorList>
    </citation>
    <scope>NUCLEOTIDE SEQUENCE</scope>
    <source>
        <tissue evidence="1">Leaves</tissue>
    </source>
</reference>
<dbReference type="AlphaFoldDB" id="A0A9K3E7J8"/>
<organism evidence="1 2">
    <name type="scientific">Helianthus annuus</name>
    <name type="common">Common sunflower</name>
    <dbReference type="NCBI Taxonomy" id="4232"/>
    <lineage>
        <taxon>Eukaryota</taxon>
        <taxon>Viridiplantae</taxon>
        <taxon>Streptophyta</taxon>
        <taxon>Embryophyta</taxon>
        <taxon>Tracheophyta</taxon>
        <taxon>Spermatophyta</taxon>
        <taxon>Magnoliopsida</taxon>
        <taxon>eudicotyledons</taxon>
        <taxon>Gunneridae</taxon>
        <taxon>Pentapetalae</taxon>
        <taxon>asterids</taxon>
        <taxon>campanulids</taxon>
        <taxon>Asterales</taxon>
        <taxon>Asteraceae</taxon>
        <taxon>Asteroideae</taxon>
        <taxon>Heliantheae alliance</taxon>
        <taxon>Heliantheae</taxon>
        <taxon>Helianthus</taxon>
    </lineage>
</organism>
<accession>A0A9K3E7J8</accession>
<reference evidence="1" key="2">
    <citation type="submission" date="2020-06" db="EMBL/GenBank/DDBJ databases">
        <title>Helianthus annuus Genome sequencing and assembly Release 2.</title>
        <authorList>
            <person name="Gouzy J."/>
            <person name="Langlade N."/>
            <person name="Munos S."/>
        </authorList>
    </citation>
    <scope>NUCLEOTIDE SEQUENCE</scope>
    <source>
        <tissue evidence="1">Leaves</tissue>
    </source>
</reference>
<dbReference type="Proteomes" id="UP000215914">
    <property type="component" value="Unassembled WGS sequence"/>
</dbReference>
<evidence type="ECO:0000313" key="1">
    <source>
        <dbReference type="EMBL" id="KAF5767331.1"/>
    </source>
</evidence>